<reference evidence="2" key="1">
    <citation type="journal article" date="2023" name="IScience">
        <title>Live-bearing cockroach genome reveals convergent evolutionary mechanisms linked to viviparity in insects and beyond.</title>
        <authorList>
            <person name="Fouks B."/>
            <person name="Harrison M.C."/>
            <person name="Mikhailova A.A."/>
            <person name="Marchal E."/>
            <person name="English S."/>
            <person name="Carruthers M."/>
            <person name="Jennings E.C."/>
            <person name="Chiamaka E.L."/>
            <person name="Frigard R.A."/>
            <person name="Pippel M."/>
            <person name="Attardo G.M."/>
            <person name="Benoit J.B."/>
            <person name="Bornberg-Bauer E."/>
            <person name="Tobe S.S."/>
        </authorList>
    </citation>
    <scope>NUCLEOTIDE SEQUENCE</scope>
    <source>
        <strain evidence="2">Stay&amp;Tobe</strain>
    </source>
</reference>
<evidence type="ECO:0000313" key="3">
    <source>
        <dbReference type="Proteomes" id="UP001233999"/>
    </source>
</evidence>
<protein>
    <submittedName>
        <fullName evidence="2">Uncharacterized protein</fullName>
    </submittedName>
</protein>
<accession>A0AAD8A3R9</accession>
<dbReference type="AlphaFoldDB" id="A0AAD8A3R9"/>
<comment type="caution">
    <text evidence="2">The sequence shown here is derived from an EMBL/GenBank/DDBJ whole genome shotgun (WGS) entry which is preliminary data.</text>
</comment>
<keyword evidence="1" id="KW-1133">Transmembrane helix</keyword>
<reference evidence="2" key="2">
    <citation type="submission" date="2023-05" db="EMBL/GenBank/DDBJ databases">
        <authorList>
            <person name="Fouks B."/>
        </authorList>
    </citation>
    <scope>NUCLEOTIDE SEQUENCE</scope>
    <source>
        <strain evidence="2">Stay&amp;Tobe</strain>
        <tissue evidence="2">Testes</tissue>
    </source>
</reference>
<evidence type="ECO:0000256" key="1">
    <source>
        <dbReference type="SAM" id="Phobius"/>
    </source>
</evidence>
<gene>
    <name evidence="2" type="ORF">L9F63_002057</name>
</gene>
<keyword evidence="1" id="KW-0472">Membrane</keyword>
<feature type="non-terminal residue" evidence="2">
    <location>
        <position position="1"/>
    </location>
</feature>
<dbReference type="EMBL" id="JASPKZ010003868">
    <property type="protein sequence ID" value="KAJ9591451.1"/>
    <property type="molecule type" value="Genomic_DNA"/>
</dbReference>
<proteinExistence type="predicted"/>
<evidence type="ECO:0000313" key="2">
    <source>
        <dbReference type="EMBL" id="KAJ9591451.1"/>
    </source>
</evidence>
<organism evidence="2 3">
    <name type="scientific">Diploptera punctata</name>
    <name type="common">Pacific beetle cockroach</name>
    <dbReference type="NCBI Taxonomy" id="6984"/>
    <lineage>
        <taxon>Eukaryota</taxon>
        <taxon>Metazoa</taxon>
        <taxon>Ecdysozoa</taxon>
        <taxon>Arthropoda</taxon>
        <taxon>Hexapoda</taxon>
        <taxon>Insecta</taxon>
        <taxon>Pterygota</taxon>
        <taxon>Neoptera</taxon>
        <taxon>Polyneoptera</taxon>
        <taxon>Dictyoptera</taxon>
        <taxon>Blattodea</taxon>
        <taxon>Blaberoidea</taxon>
        <taxon>Blaberidae</taxon>
        <taxon>Diplopterinae</taxon>
        <taxon>Diploptera</taxon>
    </lineage>
</organism>
<feature type="non-terminal residue" evidence="2">
    <location>
        <position position="73"/>
    </location>
</feature>
<keyword evidence="3" id="KW-1185">Reference proteome</keyword>
<keyword evidence="1" id="KW-0812">Transmembrane</keyword>
<name>A0AAD8A3R9_DIPPU</name>
<dbReference type="Proteomes" id="UP001233999">
    <property type="component" value="Unassembled WGS sequence"/>
</dbReference>
<sequence>ILALHVMNSKQKSSLYLQRNLTIAAVPKTLKISHNIHYSYSTMIMYNILFNSIFLNYFIKIFRPGLNFPYLVS</sequence>
<feature type="transmembrane region" description="Helical" evidence="1">
    <location>
        <begin position="38"/>
        <end position="59"/>
    </location>
</feature>